<dbReference type="Proteomes" id="UP001412067">
    <property type="component" value="Unassembled WGS sequence"/>
</dbReference>
<evidence type="ECO:0000313" key="6">
    <source>
        <dbReference type="Proteomes" id="UP001412067"/>
    </source>
</evidence>
<comment type="caution">
    <text evidence="5">The sequence shown here is derived from an EMBL/GenBank/DDBJ whole genome shotgun (WGS) entry which is preliminary data.</text>
</comment>
<comment type="similarity">
    <text evidence="1">Belongs to the CBF/MAK21 family.</text>
</comment>
<dbReference type="Pfam" id="PF25597">
    <property type="entry name" value="SH3_retrovirus"/>
    <property type="match status" value="1"/>
</dbReference>
<feature type="region of interest" description="Disordered" evidence="2">
    <location>
        <begin position="28"/>
        <end position="98"/>
    </location>
</feature>
<feature type="domain" description="CCAAT-binding factor" evidence="3">
    <location>
        <begin position="747"/>
        <end position="900"/>
    </location>
</feature>
<evidence type="ECO:0000259" key="3">
    <source>
        <dbReference type="Pfam" id="PF03914"/>
    </source>
</evidence>
<feature type="region of interest" description="Disordered" evidence="2">
    <location>
        <begin position="1072"/>
        <end position="1150"/>
    </location>
</feature>
<evidence type="ECO:0000313" key="5">
    <source>
        <dbReference type="EMBL" id="KAK8961620.1"/>
    </source>
</evidence>
<dbReference type="PANTHER" id="PTHR12048:SF0">
    <property type="entry name" value="CCAAT_ENHANCER-BINDING PROTEIN ZETA"/>
    <property type="match status" value="1"/>
</dbReference>
<dbReference type="PANTHER" id="PTHR12048">
    <property type="entry name" value="CCAAT-BINDING FACTOR-RELATED"/>
    <property type="match status" value="1"/>
</dbReference>
<name>A0ABR2MCA7_9ASPA</name>
<gene>
    <name evidence="5" type="ORF">KSP40_PGU009186</name>
</gene>
<feature type="domain" description="CCAAT-binding factor" evidence="3">
    <location>
        <begin position="511"/>
        <end position="579"/>
    </location>
</feature>
<sequence length="1223" mass="137141">MLHHWISTDSAKIKALASYVTSCVISSGGGGGGGRGGGGFDDSDFRKTGPLKTPKYRANSTPSNNAKKGKDFGKHPKTLPKPKIHPLQLNPVHVPDEKKSNIPKYPLMKAVSLSRHWYDDAEEIENRLMGEEAKKLPMIGPEELKSLRAKKDLAETLLVQYTSGYEVTRRKSGDMRLLETTARSGTSVDKVSAFTCLVEDNPMANMRALDALLSMVTSKVGKRFAFSGYDALKELFLLRLLPNRKLKCLIQRPMLKIPENKDGYSLLLFWFFEECLKQRYEKFVISLEEAMKDSLPNLKDKAMKTVYALLKSKPEQERKLLSSLVNKLGDPDRKAASNAGYQLTCLLSEHPNMKAVVIDEVDHFLFRPHIGLRSKYYAVNFLSQFFLSKRGDGPKVAKRLVDVYFALFKVLIFEATNGKMHEKKKNEANNQKSRINEGNYKEKTISSLKSNKQGPYQETHTEMDSRLLSALLTGVNRAFPYVSSEEADDILEVQTPIIFKLVHSENFNVGVQALMLLYQITTKNQIASDRFYRALYAKLLNPAAVSSSKPEMFLGLMAKAMKNDLNLKRVSAFSKRLMQDHRTWSTISKWRLSNGLYLLDVPYTILSTVSTVDWHRRLGHAPLPILKKALPDISLREFTCESCIYDKQHRTSFPPTCTRSDTPFSFVHSNLAARATKCIFVGYSRTQKDYVYYFSTDGKLIVSADVTFFEDQPFHSPSTPSPPSTTARLVVLVMTPSLLPLPSPLLVALQRPPQYACGCLFLLSEVLKEKPTLWRVVLQKEFIDDEVEHFEDIVEEDQETSEKNSKLTSFAQNGKMLDFMVSKEDSNSDKENKLYDDSPRAGGSGGDVRMKAQPFQGGSSLPGGYDPRLREPVYCNADRTGLWELTMLASHVHPSVSTMAGTLLSGAHIVYNGDPLNDLSLGSFLDKFMEKKARPSKAEHIWHGGSQIAPAKKLDPTHHLIGEEILRLAEEDVPPEDVVFHRFYMNKTTSSKKSKAKKKALGDDDGGDLLLDGEDQSEEDEDEVDDLLGAGGISLGGEDEGFDYDDLDRNCHLHRHYPHQRLHHRHCPKFQQHRDAKAELTSDPSANDDEASTSDHDVAEICDSDGDEDAGDGSDDGDDNSSHTGSKKAKAKAEKKSGSSPSASLEDFDHLTTEDRSQKVSGMFWSHEQFFHRDGKNRLTFLFTDLASALDYDHGISFAKVAQLHPSALVLSSKILMKREERE</sequence>
<proteinExistence type="inferred from homology"/>
<feature type="compositionally biased region" description="Gly residues" evidence="2">
    <location>
        <begin position="28"/>
        <end position="40"/>
    </location>
</feature>
<feature type="region of interest" description="Disordered" evidence="2">
    <location>
        <begin position="823"/>
        <end position="847"/>
    </location>
</feature>
<dbReference type="Pfam" id="PF03914">
    <property type="entry name" value="CBF"/>
    <property type="match status" value="2"/>
</dbReference>
<reference evidence="5 6" key="1">
    <citation type="journal article" date="2022" name="Nat. Plants">
        <title>Genomes of leafy and leafless Platanthera orchids illuminate the evolution of mycoheterotrophy.</title>
        <authorList>
            <person name="Li M.H."/>
            <person name="Liu K.W."/>
            <person name="Li Z."/>
            <person name="Lu H.C."/>
            <person name="Ye Q.L."/>
            <person name="Zhang D."/>
            <person name="Wang J.Y."/>
            <person name="Li Y.F."/>
            <person name="Zhong Z.M."/>
            <person name="Liu X."/>
            <person name="Yu X."/>
            <person name="Liu D.K."/>
            <person name="Tu X.D."/>
            <person name="Liu B."/>
            <person name="Hao Y."/>
            <person name="Liao X.Y."/>
            <person name="Jiang Y.T."/>
            <person name="Sun W.H."/>
            <person name="Chen J."/>
            <person name="Chen Y.Q."/>
            <person name="Ai Y."/>
            <person name="Zhai J.W."/>
            <person name="Wu S.S."/>
            <person name="Zhou Z."/>
            <person name="Hsiao Y.Y."/>
            <person name="Wu W.L."/>
            <person name="Chen Y.Y."/>
            <person name="Lin Y.F."/>
            <person name="Hsu J.L."/>
            <person name="Li C.Y."/>
            <person name="Wang Z.W."/>
            <person name="Zhao X."/>
            <person name="Zhong W.Y."/>
            <person name="Ma X.K."/>
            <person name="Ma L."/>
            <person name="Huang J."/>
            <person name="Chen G.Z."/>
            <person name="Huang M.Z."/>
            <person name="Huang L."/>
            <person name="Peng D.H."/>
            <person name="Luo Y.B."/>
            <person name="Zou S.Q."/>
            <person name="Chen S.P."/>
            <person name="Lan S."/>
            <person name="Tsai W.C."/>
            <person name="Van de Peer Y."/>
            <person name="Liu Z.J."/>
        </authorList>
    </citation>
    <scope>NUCLEOTIDE SEQUENCE [LARGE SCALE GENOMIC DNA]</scope>
    <source>
        <strain evidence="5">Lor288</strain>
    </source>
</reference>
<protein>
    <recommendedName>
        <fullName evidence="7">CCAAT-binding factor domain-containing protein</fullName>
    </recommendedName>
</protein>
<keyword evidence="6" id="KW-1185">Reference proteome</keyword>
<accession>A0ABR2MCA7</accession>
<dbReference type="EMBL" id="JBBWWR010000009">
    <property type="protein sequence ID" value="KAK8961620.1"/>
    <property type="molecule type" value="Genomic_DNA"/>
</dbReference>
<dbReference type="SUPFAM" id="SSF48371">
    <property type="entry name" value="ARM repeat"/>
    <property type="match status" value="1"/>
</dbReference>
<feature type="compositionally biased region" description="Acidic residues" evidence="2">
    <location>
        <begin position="1003"/>
        <end position="1026"/>
    </location>
</feature>
<organism evidence="5 6">
    <name type="scientific">Platanthera guangdongensis</name>
    <dbReference type="NCBI Taxonomy" id="2320717"/>
    <lineage>
        <taxon>Eukaryota</taxon>
        <taxon>Viridiplantae</taxon>
        <taxon>Streptophyta</taxon>
        <taxon>Embryophyta</taxon>
        <taxon>Tracheophyta</taxon>
        <taxon>Spermatophyta</taxon>
        <taxon>Magnoliopsida</taxon>
        <taxon>Liliopsida</taxon>
        <taxon>Asparagales</taxon>
        <taxon>Orchidaceae</taxon>
        <taxon>Orchidoideae</taxon>
        <taxon>Orchideae</taxon>
        <taxon>Orchidinae</taxon>
        <taxon>Platanthera</taxon>
    </lineage>
</organism>
<dbReference type="InterPro" id="IPR016024">
    <property type="entry name" value="ARM-type_fold"/>
</dbReference>
<feature type="compositionally biased region" description="Acidic residues" evidence="2">
    <location>
        <begin position="1100"/>
        <end position="1119"/>
    </location>
</feature>
<dbReference type="InterPro" id="IPR040155">
    <property type="entry name" value="CEBPZ/Mak21-like"/>
</dbReference>
<feature type="compositionally biased region" description="Basic residues" evidence="2">
    <location>
        <begin position="75"/>
        <end position="84"/>
    </location>
</feature>
<dbReference type="InterPro" id="IPR005612">
    <property type="entry name" value="CCAAT-binding_factor"/>
</dbReference>
<evidence type="ECO:0008006" key="7">
    <source>
        <dbReference type="Google" id="ProtNLM"/>
    </source>
</evidence>
<feature type="region of interest" description="Disordered" evidence="2">
    <location>
        <begin position="993"/>
        <end position="1033"/>
    </location>
</feature>
<feature type="domain" description="Retroviral polymerase SH3-like" evidence="4">
    <location>
        <begin position="669"/>
        <end position="719"/>
    </location>
</feature>
<evidence type="ECO:0000256" key="1">
    <source>
        <dbReference type="ARBA" id="ARBA00007797"/>
    </source>
</evidence>
<dbReference type="InterPro" id="IPR057670">
    <property type="entry name" value="SH3_retrovirus"/>
</dbReference>
<feature type="compositionally biased region" description="Basic and acidic residues" evidence="2">
    <location>
        <begin position="823"/>
        <end position="839"/>
    </location>
</feature>
<evidence type="ECO:0000259" key="4">
    <source>
        <dbReference type="Pfam" id="PF25597"/>
    </source>
</evidence>
<evidence type="ECO:0000256" key="2">
    <source>
        <dbReference type="SAM" id="MobiDB-lite"/>
    </source>
</evidence>